<dbReference type="SUPFAM" id="SSF53098">
    <property type="entry name" value="Ribonuclease H-like"/>
    <property type="match status" value="1"/>
</dbReference>
<evidence type="ECO:0000256" key="2">
    <source>
        <dbReference type="ARBA" id="ARBA00022578"/>
    </source>
</evidence>
<evidence type="ECO:0000313" key="7">
    <source>
        <dbReference type="Proteomes" id="UP000509460"/>
    </source>
</evidence>
<dbReference type="InterPro" id="IPR012337">
    <property type="entry name" value="RNaseH-like_sf"/>
</dbReference>
<evidence type="ECO:0000259" key="5">
    <source>
        <dbReference type="Pfam" id="PF01609"/>
    </source>
</evidence>
<protein>
    <submittedName>
        <fullName evidence="6">IS4 family transposase</fullName>
    </submittedName>
</protein>
<keyword evidence="2" id="KW-0815">Transposition</keyword>
<reference evidence="6 7" key="1">
    <citation type="submission" date="2019-07" db="EMBL/GenBank/DDBJ databases">
        <title>antibiotic susceptibility of plant-derived lactic acid bacteria.</title>
        <authorList>
            <person name="Sugiyama M."/>
            <person name="Noda M."/>
        </authorList>
    </citation>
    <scope>NUCLEOTIDE SEQUENCE [LARGE SCALE GENOMIC DNA]</scope>
    <source>
        <strain evidence="6 7">15-1A</strain>
        <plasmid evidence="7">pem15-1a-1 dna</plasmid>
    </source>
</reference>
<accession>A0AAI8WF67</accession>
<dbReference type="PANTHER" id="PTHR33258:SF1">
    <property type="entry name" value="TRANSPOSASE INSL FOR INSERTION SEQUENCE ELEMENT IS186A-RELATED"/>
    <property type="match status" value="1"/>
</dbReference>
<sequence>MSNTINISSTLQAAHKIKQNLEDQIRGITNQPEIFAQSPLDFSRNRKLSFETTLKIILSFGGQSLSSELLSYFDFILQTPTASAFVQARSKIKIEAFKQLFYRTIPSNNQNKQYKGYQLLAHGGSDINIPYDENDPEFHYTIGKFDKPVGSFHLNALYDPLNKCYASVNFQKIRQLDERSSLCQMVDAFTFEKPTIIIADCGHESFNVYEHIRKSGQKIVIRVKDTKSNGFLKGLGLPQKGTFDKEVNLWLTRRQTNKIKADKSYQFVRKKASFDYLPPDSKESYPVSLRVVRIKLSEDSYESLVTNLDSFTFKSEDLKVLYHLRWGIETSFRELKYALGLNQFHSKKLEFIIQEIYARLIIYNFSMEIAQVVALSAPLKQFYQLNFTQAIGICKRFFLDQTVNVEILIRRYFLPVRQNRSNQRNITKKKFVGFLYRLPNIINRTIPYRTFYCVAQKYKISQVKKKKAIYLRLLFTFLP</sequence>
<dbReference type="EMBL" id="AP019811">
    <property type="protein sequence ID" value="BBM16283.1"/>
    <property type="molecule type" value="Genomic_DNA"/>
</dbReference>
<keyword evidence="6" id="KW-0614">Plasmid</keyword>
<feature type="domain" description="Transposase IS4-like" evidence="5">
    <location>
        <begin position="149"/>
        <end position="365"/>
    </location>
</feature>
<dbReference type="InterPro" id="IPR047952">
    <property type="entry name" value="Transpos_IS4"/>
</dbReference>
<evidence type="ECO:0000256" key="3">
    <source>
        <dbReference type="ARBA" id="ARBA00023125"/>
    </source>
</evidence>
<evidence type="ECO:0000313" key="6">
    <source>
        <dbReference type="EMBL" id="BBM16283.1"/>
    </source>
</evidence>
<keyword evidence="3" id="KW-0238">DNA-binding</keyword>
<dbReference type="GO" id="GO:0006313">
    <property type="term" value="P:DNA transposition"/>
    <property type="evidence" value="ECO:0007669"/>
    <property type="project" value="InterPro"/>
</dbReference>
<dbReference type="PANTHER" id="PTHR33258">
    <property type="entry name" value="TRANSPOSASE INSL FOR INSERTION SEQUENCE ELEMENT IS186A-RELATED"/>
    <property type="match status" value="1"/>
</dbReference>
<dbReference type="AlphaFoldDB" id="A0AAI8WF67"/>
<geneLocation type="plasmid" evidence="7">
    <name>pem15-1a-1 dna</name>
</geneLocation>
<dbReference type="Pfam" id="PF01609">
    <property type="entry name" value="DDE_Tnp_1"/>
    <property type="match status" value="1"/>
</dbReference>
<evidence type="ECO:0000256" key="1">
    <source>
        <dbReference type="ARBA" id="ARBA00010075"/>
    </source>
</evidence>
<dbReference type="GO" id="GO:0003677">
    <property type="term" value="F:DNA binding"/>
    <property type="evidence" value="ECO:0007669"/>
    <property type="project" value="UniProtKB-KW"/>
</dbReference>
<dbReference type="Proteomes" id="UP000509460">
    <property type="component" value="Plasmid pEM15-1A-1"/>
</dbReference>
<dbReference type="Gene3D" id="3.90.350.10">
    <property type="entry name" value="Transposase Inhibitor Protein From Tn5, Chain A, domain 1"/>
    <property type="match status" value="1"/>
</dbReference>
<keyword evidence="4" id="KW-0233">DNA recombination</keyword>
<comment type="similarity">
    <text evidence="1">Belongs to the transposase 11 family.</text>
</comment>
<name>A0AAI8WF67_ENTMU</name>
<gene>
    <name evidence="6" type="ORF">EM151A_4054</name>
</gene>
<dbReference type="InterPro" id="IPR002559">
    <property type="entry name" value="Transposase_11"/>
</dbReference>
<organism evidence="6 7">
    <name type="scientific">Enterococcus mundtii</name>
    <dbReference type="NCBI Taxonomy" id="53346"/>
    <lineage>
        <taxon>Bacteria</taxon>
        <taxon>Bacillati</taxon>
        <taxon>Bacillota</taxon>
        <taxon>Bacilli</taxon>
        <taxon>Lactobacillales</taxon>
        <taxon>Enterococcaceae</taxon>
        <taxon>Enterococcus</taxon>
    </lineage>
</organism>
<proteinExistence type="inferred from homology"/>
<dbReference type="NCBIfam" id="NF033592">
    <property type="entry name" value="transpos_IS4_1"/>
    <property type="match status" value="1"/>
</dbReference>
<dbReference type="GO" id="GO:0004803">
    <property type="term" value="F:transposase activity"/>
    <property type="evidence" value="ECO:0007669"/>
    <property type="project" value="InterPro"/>
</dbReference>
<evidence type="ECO:0000256" key="4">
    <source>
        <dbReference type="ARBA" id="ARBA00023172"/>
    </source>
</evidence>